<dbReference type="Proteomes" id="UP000272942">
    <property type="component" value="Unassembled WGS sequence"/>
</dbReference>
<gene>
    <name evidence="1" type="ORF">ECPE_LOCUS7678</name>
</gene>
<reference evidence="3" key="1">
    <citation type="submission" date="2016-06" db="UniProtKB">
        <authorList>
            <consortium name="WormBaseParasite"/>
        </authorList>
    </citation>
    <scope>IDENTIFICATION</scope>
</reference>
<keyword evidence="2" id="KW-1185">Reference proteome</keyword>
<dbReference type="AlphaFoldDB" id="A0A183AL45"/>
<proteinExistence type="predicted"/>
<evidence type="ECO:0000313" key="3">
    <source>
        <dbReference type="WBParaSite" id="ECPE_0000769601-mRNA-1"/>
    </source>
</evidence>
<evidence type="ECO:0000313" key="1">
    <source>
        <dbReference type="EMBL" id="VDP81734.1"/>
    </source>
</evidence>
<sequence length="66" mass="7622">MYAVRYPMARRGIYLLPDDRLLDLKRVDDIALLIEDPSYLWRVEYILGQLASRAPPCTATTGTCYK</sequence>
<name>A0A183AL45_9TREM</name>
<organism evidence="3">
    <name type="scientific">Echinostoma caproni</name>
    <dbReference type="NCBI Taxonomy" id="27848"/>
    <lineage>
        <taxon>Eukaryota</taxon>
        <taxon>Metazoa</taxon>
        <taxon>Spiralia</taxon>
        <taxon>Lophotrochozoa</taxon>
        <taxon>Platyhelminthes</taxon>
        <taxon>Trematoda</taxon>
        <taxon>Digenea</taxon>
        <taxon>Plagiorchiida</taxon>
        <taxon>Echinostomata</taxon>
        <taxon>Echinostomatoidea</taxon>
        <taxon>Echinostomatidae</taxon>
        <taxon>Echinostoma</taxon>
    </lineage>
</organism>
<evidence type="ECO:0000313" key="2">
    <source>
        <dbReference type="Proteomes" id="UP000272942"/>
    </source>
</evidence>
<protein>
    <submittedName>
        <fullName evidence="3">Myosin motor domain-containing protein</fullName>
    </submittedName>
</protein>
<dbReference type="EMBL" id="UZAN01044919">
    <property type="protein sequence ID" value="VDP81734.1"/>
    <property type="molecule type" value="Genomic_DNA"/>
</dbReference>
<accession>A0A183AL45</accession>
<reference evidence="1 2" key="2">
    <citation type="submission" date="2018-11" db="EMBL/GenBank/DDBJ databases">
        <authorList>
            <consortium name="Pathogen Informatics"/>
        </authorList>
    </citation>
    <scope>NUCLEOTIDE SEQUENCE [LARGE SCALE GENOMIC DNA]</scope>
    <source>
        <strain evidence="1 2">Egypt</strain>
    </source>
</reference>
<dbReference type="WBParaSite" id="ECPE_0000769601-mRNA-1">
    <property type="protein sequence ID" value="ECPE_0000769601-mRNA-1"/>
    <property type="gene ID" value="ECPE_0000769601"/>
</dbReference>